<keyword evidence="4" id="KW-1185">Reference proteome</keyword>
<dbReference type="Pfam" id="PF17010">
    <property type="entry name" value="DUF5092"/>
    <property type="match status" value="1"/>
</dbReference>
<keyword evidence="2" id="KW-1133">Transmembrane helix</keyword>
<dbReference type="OMA" id="YECKDED"/>
<evidence type="ECO:0000256" key="2">
    <source>
        <dbReference type="SAM" id="Phobius"/>
    </source>
</evidence>
<dbReference type="OrthoDB" id="2189509at2759"/>
<keyword evidence="2" id="KW-0812">Transmembrane</keyword>
<dbReference type="VEuPathDB" id="FungiDB:AMAG_10187"/>
<reference evidence="3 4" key="1">
    <citation type="submission" date="2009-11" db="EMBL/GenBank/DDBJ databases">
        <title>Annotation of Allomyces macrogynus ATCC 38327.</title>
        <authorList>
            <consortium name="The Broad Institute Genome Sequencing Platform"/>
            <person name="Russ C."/>
            <person name="Cuomo C."/>
            <person name="Burger G."/>
            <person name="Gray M.W."/>
            <person name="Holland P.W.H."/>
            <person name="King N."/>
            <person name="Lang F.B.F."/>
            <person name="Roger A.J."/>
            <person name="Ruiz-Trillo I."/>
            <person name="Young S.K."/>
            <person name="Zeng Q."/>
            <person name="Gargeya S."/>
            <person name="Fitzgerald M."/>
            <person name="Haas B."/>
            <person name="Abouelleil A."/>
            <person name="Alvarado L."/>
            <person name="Arachchi H.M."/>
            <person name="Berlin A."/>
            <person name="Chapman S.B."/>
            <person name="Gearin G."/>
            <person name="Goldberg J."/>
            <person name="Griggs A."/>
            <person name="Gujja S."/>
            <person name="Hansen M."/>
            <person name="Heiman D."/>
            <person name="Howarth C."/>
            <person name="Larimer J."/>
            <person name="Lui A."/>
            <person name="MacDonald P.J.P."/>
            <person name="McCowen C."/>
            <person name="Montmayeur A."/>
            <person name="Murphy C."/>
            <person name="Neiman D."/>
            <person name="Pearson M."/>
            <person name="Priest M."/>
            <person name="Roberts A."/>
            <person name="Saif S."/>
            <person name="Shea T."/>
            <person name="Sisk P."/>
            <person name="Stolte C."/>
            <person name="Sykes S."/>
            <person name="Wortman J."/>
            <person name="Nusbaum C."/>
            <person name="Birren B."/>
        </authorList>
    </citation>
    <scope>NUCLEOTIDE SEQUENCE [LARGE SCALE GENOMIC DNA]</scope>
    <source>
        <strain evidence="3 4">ATCC 38327</strain>
    </source>
</reference>
<name>A0A0L0SQS3_ALLM3</name>
<dbReference type="Proteomes" id="UP000054350">
    <property type="component" value="Unassembled WGS sequence"/>
</dbReference>
<organism evidence="3 4">
    <name type="scientific">Allomyces macrogynus (strain ATCC 38327)</name>
    <name type="common">Allomyces javanicus var. macrogynus</name>
    <dbReference type="NCBI Taxonomy" id="578462"/>
    <lineage>
        <taxon>Eukaryota</taxon>
        <taxon>Fungi</taxon>
        <taxon>Fungi incertae sedis</taxon>
        <taxon>Blastocladiomycota</taxon>
        <taxon>Blastocladiomycetes</taxon>
        <taxon>Blastocladiales</taxon>
        <taxon>Blastocladiaceae</taxon>
        <taxon>Allomyces</taxon>
    </lineage>
</organism>
<protein>
    <submittedName>
        <fullName evidence="3">Uncharacterized protein</fullName>
    </submittedName>
</protein>
<reference evidence="4" key="2">
    <citation type="submission" date="2009-11" db="EMBL/GenBank/DDBJ databases">
        <title>The Genome Sequence of Allomyces macrogynus strain ATCC 38327.</title>
        <authorList>
            <consortium name="The Broad Institute Genome Sequencing Platform"/>
            <person name="Russ C."/>
            <person name="Cuomo C."/>
            <person name="Shea T."/>
            <person name="Young S.K."/>
            <person name="Zeng Q."/>
            <person name="Koehrsen M."/>
            <person name="Haas B."/>
            <person name="Borodovsky M."/>
            <person name="Guigo R."/>
            <person name="Alvarado L."/>
            <person name="Berlin A."/>
            <person name="Borenstein D."/>
            <person name="Chen Z."/>
            <person name="Engels R."/>
            <person name="Freedman E."/>
            <person name="Gellesch M."/>
            <person name="Goldberg J."/>
            <person name="Griggs A."/>
            <person name="Gujja S."/>
            <person name="Heiman D."/>
            <person name="Hepburn T."/>
            <person name="Howarth C."/>
            <person name="Jen D."/>
            <person name="Larson L."/>
            <person name="Lewis B."/>
            <person name="Mehta T."/>
            <person name="Park D."/>
            <person name="Pearson M."/>
            <person name="Roberts A."/>
            <person name="Saif S."/>
            <person name="Shenoy N."/>
            <person name="Sisk P."/>
            <person name="Stolte C."/>
            <person name="Sykes S."/>
            <person name="Walk T."/>
            <person name="White J."/>
            <person name="Yandava C."/>
            <person name="Burger G."/>
            <person name="Gray M.W."/>
            <person name="Holland P.W.H."/>
            <person name="King N."/>
            <person name="Lang F.B.F."/>
            <person name="Roger A.J."/>
            <person name="Ruiz-Trillo I."/>
            <person name="Lander E."/>
            <person name="Nusbaum C."/>
        </authorList>
    </citation>
    <scope>NUCLEOTIDE SEQUENCE [LARGE SCALE GENOMIC DNA]</scope>
    <source>
        <strain evidence="4">ATCC 38327</strain>
    </source>
</reference>
<dbReference type="InterPro" id="IPR031537">
    <property type="entry name" value="DUF5092"/>
</dbReference>
<feature type="transmembrane region" description="Helical" evidence="2">
    <location>
        <begin position="601"/>
        <end position="619"/>
    </location>
</feature>
<evidence type="ECO:0000313" key="4">
    <source>
        <dbReference type="Proteomes" id="UP000054350"/>
    </source>
</evidence>
<feature type="region of interest" description="Disordered" evidence="1">
    <location>
        <begin position="426"/>
        <end position="448"/>
    </location>
</feature>
<feature type="region of interest" description="Disordered" evidence="1">
    <location>
        <begin position="538"/>
        <end position="557"/>
    </location>
</feature>
<dbReference type="EMBL" id="GG745345">
    <property type="protein sequence ID" value="KNE64852.1"/>
    <property type="molecule type" value="Genomic_DNA"/>
</dbReference>
<dbReference type="AlphaFoldDB" id="A0A0L0SQS3"/>
<accession>A0A0L0SQS3</accession>
<proteinExistence type="predicted"/>
<feature type="region of interest" description="Disordered" evidence="1">
    <location>
        <begin position="221"/>
        <end position="241"/>
    </location>
</feature>
<evidence type="ECO:0000313" key="3">
    <source>
        <dbReference type="EMBL" id="KNE64852.1"/>
    </source>
</evidence>
<dbReference type="eggNOG" id="ENOG502SIV8">
    <property type="taxonomic scope" value="Eukaryota"/>
</dbReference>
<evidence type="ECO:0000256" key="1">
    <source>
        <dbReference type="SAM" id="MobiDB-lite"/>
    </source>
</evidence>
<keyword evidence="2" id="KW-0472">Membrane</keyword>
<feature type="region of interest" description="Disordered" evidence="1">
    <location>
        <begin position="328"/>
        <end position="381"/>
    </location>
</feature>
<sequence length="634" mass="68032">MADTSNGAPGAAQIIRLLDANGADLLDSVSGDYEDSFCLETFADLIKMHSALTVDQPKPKTVDPAGTIKSGESMSPPLRPRCFILARVQTWDAKQPGRAYFSYYNAYHLNKILFQTQIYLKKKLIHRLHVLNPLTNTDIIGNVQYFMVQPKDVPATAGPSNVVKSAAIAPVSPGDHVGNDPPKQPPALLAVDVERAAAVPSGIISAPTPSSRTTASTVFGRRRASGTQTPLPTPASASGPADWTINTQLVTELRDDDDRGATDGDKPTKIRRKSRGLVVPSTVVAAAARRLSNAGRRLSVIVGGPGPMNTLAAIGDRSESAMPITSALDNSDAHEARTAPTRTRHRSSSARDAPPPKFSAAATRGRAMSLTPGTGSGTSTAGAANVEIVSKPPDKPLNINNHRSHTVKVTVPRGTITRFAVPVPEVEMERPPTPPRRRRGLSLSNSGHVDGDVWAKQLRTAVVRVQQQQQEQAIHEEPSASATALDSQAVAVDTYDAILVGTDNDYLESSKMRALFRDHAVTPDDVKLFEMPEYTGEEYVPDQSPTDEDGHHHHVHHHHGTLPVVVFDDEGTELCASCYPTNEQLAVMSPTMRFVHKVKCHAMILGVGAVCVLFLVMLLQHGNQPTGPTARASS</sequence>
<gene>
    <name evidence="3" type="ORF">AMAG_10187</name>
</gene>